<proteinExistence type="predicted"/>
<sequence>MIMVERTELAMCKHREKALPYENIAVKLYIDDRGTI</sequence>
<gene>
    <name evidence="1" type="ORF">JOC83_002861</name>
</gene>
<organism evidence="1 2">
    <name type="scientific">Priestia iocasae</name>
    <dbReference type="NCBI Taxonomy" id="2291674"/>
    <lineage>
        <taxon>Bacteria</taxon>
        <taxon>Bacillati</taxon>
        <taxon>Bacillota</taxon>
        <taxon>Bacilli</taxon>
        <taxon>Bacillales</taxon>
        <taxon>Bacillaceae</taxon>
        <taxon>Priestia</taxon>
    </lineage>
</organism>
<dbReference type="EMBL" id="JAFBFC010000005">
    <property type="protein sequence ID" value="MBM7704011.1"/>
    <property type="molecule type" value="Genomic_DNA"/>
</dbReference>
<dbReference type="Proteomes" id="UP000809829">
    <property type="component" value="Unassembled WGS sequence"/>
</dbReference>
<evidence type="ECO:0000313" key="1">
    <source>
        <dbReference type="EMBL" id="MBM7704011.1"/>
    </source>
</evidence>
<evidence type="ECO:0000313" key="2">
    <source>
        <dbReference type="Proteomes" id="UP000809829"/>
    </source>
</evidence>
<comment type="caution">
    <text evidence="1">The sequence shown here is derived from an EMBL/GenBank/DDBJ whole genome shotgun (WGS) entry which is preliminary data.</text>
</comment>
<name>A0ABS2QZ65_9BACI</name>
<accession>A0ABS2QZ65</accession>
<keyword evidence="2" id="KW-1185">Reference proteome</keyword>
<reference evidence="1 2" key="1">
    <citation type="submission" date="2021-01" db="EMBL/GenBank/DDBJ databases">
        <title>Genomic Encyclopedia of Type Strains, Phase IV (KMG-IV): sequencing the most valuable type-strain genomes for metagenomic binning, comparative biology and taxonomic classification.</title>
        <authorList>
            <person name="Goeker M."/>
        </authorList>
    </citation>
    <scope>NUCLEOTIDE SEQUENCE [LARGE SCALE GENOMIC DNA]</scope>
    <source>
        <strain evidence="1 2">DSM 104297</strain>
    </source>
</reference>
<protein>
    <submittedName>
        <fullName evidence="1">Uncharacterized protein</fullName>
    </submittedName>
</protein>